<evidence type="ECO:0000256" key="1">
    <source>
        <dbReference type="ARBA" id="ARBA00005091"/>
    </source>
</evidence>
<dbReference type="InterPro" id="IPR006062">
    <property type="entry name" value="His_biosynth"/>
</dbReference>
<sequence length="256" mass="27567">VRSEPRVIPVLLLQDGKFVKTTNFSDPVYVGDPLNVLSIFNDFEVDEIVLLDIRGAHDRNPTPVDKLQKYAEECFIPLTYGGGLTDVDQLSQIFNAGYEKVVVNTALSDNREFVHTASKQFGSQAIVASIDVIKTAAGERVAIHGGGVLIDCSPVDWAKRAADLGVGEILLTSVDREGTARGYDLELTKRVQDAVDIPVIAHGGAASRDDLAKPILDAGASASAAGSLFVFRAAGQGVLINYPSRRQMRQLFSEIV</sequence>
<accession>A0A382FZQ1</accession>
<name>A0A382FZQ1_9ZZZZ</name>
<gene>
    <name evidence="7" type="ORF">METZ01_LOCUS221400</name>
</gene>
<keyword evidence="5" id="KW-0456">Lyase</keyword>
<proteinExistence type="predicted"/>
<dbReference type="PANTHER" id="PTHR21235">
    <property type="entry name" value="IMIDAZOLE GLYCEROL PHOSPHATE SYNTHASE SUBUNIT HISF/H IGP SYNTHASE SUBUNIT HISF/H"/>
    <property type="match status" value="1"/>
</dbReference>
<keyword evidence="3" id="KW-0028">Amino-acid biosynthesis</keyword>
<evidence type="ECO:0000256" key="5">
    <source>
        <dbReference type="ARBA" id="ARBA00023239"/>
    </source>
</evidence>
<dbReference type="CDD" id="cd04731">
    <property type="entry name" value="HisF"/>
    <property type="match status" value="1"/>
</dbReference>
<feature type="non-terminal residue" evidence="7">
    <location>
        <position position="1"/>
    </location>
</feature>
<dbReference type="InterPro" id="IPR004651">
    <property type="entry name" value="HisF"/>
</dbReference>
<dbReference type="AlphaFoldDB" id="A0A382FZQ1"/>
<dbReference type="GO" id="GO:0016829">
    <property type="term" value="F:lyase activity"/>
    <property type="evidence" value="ECO:0007669"/>
    <property type="project" value="UniProtKB-KW"/>
</dbReference>
<dbReference type="SUPFAM" id="SSF51366">
    <property type="entry name" value="Ribulose-phoshate binding barrel"/>
    <property type="match status" value="1"/>
</dbReference>
<dbReference type="InterPro" id="IPR013785">
    <property type="entry name" value="Aldolase_TIM"/>
</dbReference>
<dbReference type="EMBL" id="UINC01052800">
    <property type="protein sequence ID" value="SVB68546.1"/>
    <property type="molecule type" value="Genomic_DNA"/>
</dbReference>
<evidence type="ECO:0000256" key="2">
    <source>
        <dbReference type="ARBA" id="ARBA00012809"/>
    </source>
</evidence>
<dbReference type="UniPathway" id="UPA00031">
    <property type="reaction ID" value="UER00010"/>
</dbReference>
<protein>
    <recommendedName>
        <fullName evidence="2">imidazole glycerol-phosphate synthase</fullName>
        <ecNumber evidence="2">4.3.2.10</ecNumber>
    </recommendedName>
</protein>
<dbReference type="Pfam" id="PF00977">
    <property type="entry name" value="His_biosynth"/>
    <property type="match status" value="1"/>
</dbReference>
<dbReference type="EC" id="4.3.2.10" evidence="2"/>
<comment type="catalytic activity">
    <reaction evidence="6">
        <text>5-[(5-phospho-1-deoxy-D-ribulos-1-ylimino)methylamino]-1-(5-phospho-beta-D-ribosyl)imidazole-4-carboxamide + L-glutamine = D-erythro-1-(imidazol-4-yl)glycerol 3-phosphate + 5-amino-1-(5-phospho-beta-D-ribosyl)imidazole-4-carboxamide + L-glutamate + H(+)</text>
        <dbReference type="Rhea" id="RHEA:24793"/>
        <dbReference type="ChEBI" id="CHEBI:15378"/>
        <dbReference type="ChEBI" id="CHEBI:29985"/>
        <dbReference type="ChEBI" id="CHEBI:58278"/>
        <dbReference type="ChEBI" id="CHEBI:58359"/>
        <dbReference type="ChEBI" id="CHEBI:58475"/>
        <dbReference type="ChEBI" id="CHEBI:58525"/>
        <dbReference type="EC" id="4.3.2.10"/>
    </reaction>
</comment>
<dbReference type="GO" id="GO:0000105">
    <property type="term" value="P:L-histidine biosynthetic process"/>
    <property type="evidence" value="ECO:0007669"/>
    <property type="project" value="UniProtKB-UniPathway"/>
</dbReference>
<dbReference type="InterPro" id="IPR011060">
    <property type="entry name" value="RibuloseP-bd_barrel"/>
</dbReference>
<dbReference type="PANTHER" id="PTHR21235:SF2">
    <property type="entry name" value="IMIDAZOLE GLYCEROL PHOSPHATE SYNTHASE HISHF"/>
    <property type="match status" value="1"/>
</dbReference>
<dbReference type="InterPro" id="IPR050064">
    <property type="entry name" value="IGPS_HisA/HisF"/>
</dbReference>
<organism evidence="7">
    <name type="scientific">marine metagenome</name>
    <dbReference type="NCBI Taxonomy" id="408172"/>
    <lineage>
        <taxon>unclassified sequences</taxon>
        <taxon>metagenomes</taxon>
        <taxon>ecological metagenomes</taxon>
    </lineage>
</organism>
<evidence type="ECO:0000256" key="4">
    <source>
        <dbReference type="ARBA" id="ARBA00023102"/>
    </source>
</evidence>
<keyword evidence="4" id="KW-0368">Histidine biosynthesis</keyword>
<evidence type="ECO:0000256" key="3">
    <source>
        <dbReference type="ARBA" id="ARBA00022605"/>
    </source>
</evidence>
<reference evidence="7" key="1">
    <citation type="submission" date="2018-05" db="EMBL/GenBank/DDBJ databases">
        <authorList>
            <person name="Lanie J.A."/>
            <person name="Ng W.-L."/>
            <person name="Kazmierczak K.M."/>
            <person name="Andrzejewski T.M."/>
            <person name="Davidsen T.M."/>
            <person name="Wayne K.J."/>
            <person name="Tettelin H."/>
            <person name="Glass J.I."/>
            <person name="Rusch D."/>
            <person name="Podicherti R."/>
            <person name="Tsui H.-C.T."/>
            <person name="Winkler M.E."/>
        </authorList>
    </citation>
    <scope>NUCLEOTIDE SEQUENCE</scope>
</reference>
<evidence type="ECO:0000313" key="7">
    <source>
        <dbReference type="EMBL" id="SVB68546.1"/>
    </source>
</evidence>
<dbReference type="Gene3D" id="3.20.20.70">
    <property type="entry name" value="Aldolase class I"/>
    <property type="match status" value="1"/>
</dbReference>
<comment type="pathway">
    <text evidence="1">Amino-acid biosynthesis; L-histidine biosynthesis; L-histidine from 5-phospho-alpha-D-ribose 1-diphosphate: step 5/9.</text>
</comment>
<dbReference type="GO" id="GO:0000107">
    <property type="term" value="F:imidazoleglycerol-phosphate synthase activity"/>
    <property type="evidence" value="ECO:0007669"/>
    <property type="project" value="InterPro"/>
</dbReference>
<evidence type="ECO:0000256" key="6">
    <source>
        <dbReference type="ARBA" id="ARBA00047838"/>
    </source>
</evidence>